<dbReference type="STRING" id="914234.M2R096"/>
<evidence type="ECO:0000313" key="1">
    <source>
        <dbReference type="EMBL" id="EMD31677.1"/>
    </source>
</evidence>
<keyword evidence="2" id="KW-1185">Reference proteome</keyword>
<dbReference type="EMBL" id="KB445816">
    <property type="protein sequence ID" value="EMD31677.1"/>
    <property type="molecule type" value="Genomic_DNA"/>
</dbReference>
<gene>
    <name evidence="1" type="ORF">CERSUDRAFT_119504</name>
</gene>
<organism evidence="1 2">
    <name type="scientific">Ceriporiopsis subvermispora (strain B)</name>
    <name type="common">White-rot fungus</name>
    <name type="synonym">Gelatoporia subvermispora</name>
    <dbReference type="NCBI Taxonomy" id="914234"/>
    <lineage>
        <taxon>Eukaryota</taxon>
        <taxon>Fungi</taxon>
        <taxon>Dikarya</taxon>
        <taxon>Basidiomycota</taxon>
        <taxon>Agaricomycotina</taxon>
        <taxon>Agaricomycetes</taxon>
        <taxon>Polyporales</taxon>
        <taxon>Gelatoporiaceae</taxon>
        <taxon>Gelatoporia</taxon>
    </lineage>
</organism>
<protein>
    <submittedName>
        <fullName evidence="1">Uncharacterized protein</fullName>
    </submittedName>
</protein>
<dbReference type="InterPro" id="IPR029032">
    <property type="entry name" value="AhpD-like"/>
</dbReference>
<accession>M2R096</accession>
<reference evidence="1 2" key="1">
    <citation type="journal article" date="2012" name="Proc. Natl. Acad. Sci. U.S.A.">
        <title>Comparative genomics of Ceriporiopsis subvermispora and Phanerochaete chrysosporium provide insight into selective ligninolysis.</title>
        <authorList>
            <person name="Fernandez-Fueyo E."/>
            <person name="Ruiz-Duenas F.J."/>
            <person name="Ferreira P."/>
            <person name="Floudas D."/>
            <person name="Hibbett D.S."/>
            <person name="Canessa P."/>
            <person name="Larrondo L.F."/>
            <person name="James T.Y."/>
            <person name="Seelenfreund D."/>
            <person name="Lobos S."/>
            <person name="Polanco R."/>
            <person name="Tello M."/>
            <person name="Honda Y."/>
            <person name="Watanabe T."/>
            <person name="Watanabe T."/>
            <person name="Ryu J.S."/>
            <person name="Kubicek C.P."/>
            <person name="Schmoll M."/>
            <person name="Gaskell J."/>
            <person name="Hammel K.E."/>
            <person name="St John F.J."/>
            <person name="Vanden Wymelenberg A."/>
            <person name="Sabat G."/>
            <person name="Splinter BonDurant S."/>
            <person name="Syed K."/>
            <person name="Yadav J.S."/>
            <person name="Doddapaneni H."/>
            <person name="Subramanian V."/>
            <person name="Lavin J.L."/>
            <person name="Oguiza J.A."/>
            <person name="Perez G."/>
            <person name="Pisabarro A.G."/>
            <person name="Ramirez L."/>
            <person name="Santoyo F."/>
            <person name="Master E."/>
            <person name="Coutinho P.M."/>
            <person name="Henrissat B."/>
            <person name="Lombard V."/>
            <person name="Magnuson J.K."/>
            <person name="Kuees U."/>
            <person name="Hori C."/>
            <person name="Igarashi K."/>
            <person name="Samejima M."/>
            <person name="Held B.W."/>
            <person name="Barry K.W."/>
            <person name="LaButti K.M."/>
            <person name="Lapidus A."/>
            <person name="Lindquist E.A."/>
            <person name="Lucas S.M."/>
            <person name="Riley R."/>
            <person name="Salamov A.A."/>
            <person name="Hoffmeister D."/>
            <person name="Schwenk D."/>
            <person name="Hadar Y."/>
            <person name="Yarden O."/>
            <person name="de Vries R.P."/>
            <person name="Wiebenga A."/>
            <person name="Stenlid J."/>
            <person name="Eastwood D."/>
            <person name="Grigoriev I.V."/>
            <person name="Berka R.M."/>
            <person name="Blanchette R.A."/>
            <person name="Kersten P."/>
            <person name="Martinez A.T."/>
            <person name="Vicuna R."/>
            <person name="Cullen D."/>
        </authorList>
    </citation>
    <scope>NUCLEOTIDE SEQUENCE [LARGE SCALE GENOMIC DNA]</scope>
    <source>
        <strain evidence="1 2">B</strain>
    </source>
</reference>
<dbReference type="OrthoDB" id="5537330at2759"/>
<dbReference type="HOGENOM" id="CLU_1414995_0_0_1"/>
<evidence type="ECO:0000313" key="2">
    <source>
        <dbReference type="Proteomes" id="UP000016930"/>
    </source>
</evidence>
<sequence length="192" mass="20880">MVELATPIFLEQLKAAYPSNTVLAGSDIVLSNPWYLVAAVAFSTSNGPEAIPIVIHSLLALNAVMPDELREKQVLRDTNPHMPDFDKSGRDLFLAMYRDTGDSVQNLLDTAYPDLGWWCNTIGYGVAYGGTGVLSQVSRCLCVHLAQLGLVSSHYKTEHHPVLLRVYLGHFFCAATSGKCCLCFGATFPSLG</sequence>
<dbReference type="AlphaFoldDB" id="M2R096"/>
<dbReference type="Proteomes" id="UP000016930">
    <property type="component" value="Unassembled WGS sequence"/>
</dbReference>
<name>M2R096_CERS8</name>
<dbReference type="Gene3D" id="1.20.1290.10">
    <property type="entry name" value="AhpD-like"/>
    <property type="match status" value="1"/>
</dbReference>
<proteinExistence type="predicted"/>